<dbReference type="SUPFAM" id="SSF57850">
    <property type="entry name" value="RING/U-box"/>
    <property type="match status" value="1"/>
</dbReference>
<keyword evidence="4 6" id="KW-0472">Membrane</keyword>
<dbReference type="STRING" id="4829.A0A163JC65"/>
<evidence type="ECO:0000256" key="2">
    <source>
        <dbReference type="ARBA" id="ARBA00022692"/>
    </source>
</evidence>
<dbReference type="Proteomes" id="UP000078561">
    <property type="component" value="Unassembled WGS sequence"/>
</dbReference>
<sequence length="339" mass="38649">MIYPFLLVEASVRVMSTNETLLSQTSDFGPRVGAYGVLAHVYEPLDDARGCHLVRTHDTQWIALLRRGGCSFAQKVYTMQQSGAIAVIVGDQDTTEWITMSSEDASFDITIPSVFLPQSEYQQLLYAQQKRQPLLVLLEDADKLPRSTTMDTYFCLMIPLSPVLLVVLLYVLLQQRKHYKRSLCLYYEQQQQLQQDIPHTLNEKDLERCLPRHYTNDALNPIDDTLECAICLDHFDEGSEYRSLACRHIFHTTCIDPWLMNYKSSKPNETHRRMAPLPPLPPTPSAALLLPLSNSVLKAAGVAQRRRRCRPHCSNTTTNQGDTNEHDGFPFMTCKETNK</sequence>
<evidence type="ECO:0000313" key="8">
    <source>
        <dbReference type="EMBL" id="SAL99485.1"/>
    </source>
</evidence>
<dbReference type="InterPro" id="IPR046450">
    <property type="entry name" value="PA_dom_sf"/>
</dbReference>
<reference evidence="8" key="1">
    <citation type="submission" date="2016-04" db="EMBL/GenBank/DDBJ databases">
        <authorList>
            <person name="Evans L.H."/>
            <person name="Alamgir A."/>
            <person name="Owens N."/>
            <person name="Weber N.D."/>
            <person name="Virtaneva K."/>
            <person name="Barbian K."/>
            <person name="Babar A."/>
            <person name="Rosenke K."/>
        </authorList>
    </citation>
    <scope>NUCLEOTIDE SEQUENCE [LARGE SCALE GENOMIC DNA]</scope>
    <source>
        <strain evidence="8">CBS 101.48</strain>
    </source>
</reference>
<dbReference type="InParanoid" id="A0A163JC65"/>
<evidence type="ECO:0000256" key="6">
    <source>
        <dbReference type="SAM" id="Phobius"/>
    </source>
</evidence>
<accession>A0A163JC65</accession>
<evidence type="ECO:0000313" key="9">
    <source>
        <dbReference type="Proteomes" id="UP000078561"/>
    </source>
</evidence>
<gene>
    <name evidence="8" type="primary">ABSGL_05099.1 scaffold 6272</name>
</gene>
<feature type="transmembrane region" description="Helical" evidence="6">
    <location>
        <begin position="153"/>
        <end position="173"/>
    </location>
</feature>
<dbReference type="InterPro" id="IPR003137">
    <property type="entry name" value="PA_domain"/>
</dbReference>
<dbReference type="FunCoup" id="A0A163JC65">
    <property type="interactions" value="459"/>
</dbReference>
<keyword evidence="5" id="KW-0863">Zinc-finger</keyword>
<dbReference type="PROSITE" id="PS50089">
    <property type="entry name" value="ZF_RING_2"/>
    <property type="match status" value="1"/>
</dbReference>
<dbReference type="GO" id="GO:0008270">
    <property type="term" value="F:zinc ion binding"/>
    <property type="evidence" value="ECO:0007669"/>
    <property type="project" value="UniProtKB-KW"/>
</dbReference>
<keyword evidence="5" id="KW-0479">Metal-binding</keyword>
<dbReference type="Pfam" id="PF13639">
    <property type="entry name" value="zf-RING_2"/>
    <property type="match status" value="1"/>
</dbReference>
<keyword evidence="3 6" id="KW-1133">Transmembrane helix</keyword>
<keyword evidence="5" id="KW-0862">Zinc</keyword>
<keyword evidence="2 6" id="KW-0812">Transmembrane</keyword>
<dbReference type="SUPFAM" id="SSF52025">
    <property type="entry name" value="PA domain"/>
    <property type="match status" value="1"/>
</dbReference>
<dbReference type="InterPro" id="IPR001841">
    <property type="entry name" value="Znf_RING"/>
</dbReference>
<keyword evidence="9" id="KW-1185">Reference proteome</keyword>
<evidence type="ECO:0000256" key="5">
    <source>
        <dbReference type="PROSITE-ProRule" id="PRU00175"/>
    </source>
</evidence>
<protein>
    <recommendedName>
        <fullName evidence="7">RING-type domain-containing protein</fullName>
    </recommendedName>
</protein>
<name>A0A163JC65_ABSGL</name>
<evidence type="ECO:0000256" key="3">
    <source>
        <dbReference type="ARBA" id="ARBA00022989"/>
    </source>
</evidence>
<dbReference type="OrthoDB" id="8062037at2759"/>
<dbReference type="InterPro" id="IPR051073">
    <property type="entry name" value="ZNRF3_Arkadia_E3_ligases"/>
</dbReference>
<evidence type="ECO:0000256" key="4">
    <source>
        <dbReference type="ARBA" id="ARBA00023136"/>
    </source>
</evidence>
<dbReference type="GO" id="GO:0016020">
    <property type="term" value="C:membrane"/>
    <property type="evidence" value="ECO:0007669"/>
    <property type="project" value="UniProtKB-SubCell"/>
</dbReference>
<dbReference type="Gene3D" id="3.30.40.10">
    <property type="entry name" value="Zinc/RING finger domain, C3HC4 (zinc finger)"/>
    <property type="match status" value="1"/>
</dbReference>
<dbReference type="EMBL" id="LT552697">
    <property type="protein sequence ID" value="SAL99485.1"/>
    <property type="molecule type" value="Genomic_DNA"/>
</dbReference>
<feature type="domain" description="RING-type" evidence="7">
    <location>
        <begin position="228"/>
        <end position="272"/>
    </location>
</feature>
<dbReference type="PANTHER" id="PTHR16200">
    <property type="entry name" value="RING ZINC FINGER"/>
    <property type="match status" value="1"/>
</dbReference>
<evidence type="ECO:0000256" key="1">
    <source>
        <dbReference type="ARBA" id="ARBA00004370"/>
    </source>
</evidence>
<dbReference type="InterPro" id="IPR013083">
    <property type="entry name" value="Znf_RING/FYVE/PHD"/>
</dbReference>
<proteinExistence type="predicted"/>
<dbReference type="AlphaFoldDB" id="A0A163JC65"/>
<organism evidence="8">
    <name type="scientific">Absidia glauca</name>
    <name type="common">Pin mould</name>
    <dbReference type="NCBI Taxonomy" id="4829"/>
    <lineage>
        <taxon>Eukaryota</taxon>
        <taxon>Fungi</taxon>
        <taxon>Fungi incertae sedis</taxon>
        <taxon>Mucoromycota</taxon>
        <taxon>Mucoromycotina</taxon>
        <taxon>Mucoromycetes</taxon>
        <taxon>Mucorales</taxon>
        <taxon>Cunninghamellaceae</taxon>
        <taxon>Absidia</taxon>
    </lineage>
</organism>
<dbReference type="Gene3D" id="3.50.30.30">
    <property type="match status" value="1"/>
</dbReference>
<dbReference type="Pfam" id="PF02225">
    <property type="entry name" value="PA"/>
    <property type="match status" value="1"/>
</dbReference>
<comment type="subcellular location">
    <subcellularLocation>
        <location evidence="1">Membrane</location>
    </subcellularLocation>
</comment>
<evidence type="ECO:0000259" key="7">
    <source>
        <dbReference type="PROSITE" id="PS50089"/>
    </source>
</evidence>